<gene>
    <name evidence="2" type="ORF">SAMN06272737_1384</name>
</gene>
<feature type="domain" description="DUF4440" evidence="1">
    <location>
        <begin position="2"/>
        <end position="77"/>
    </location>
</feature>
<dbReference type="AlphaFoldDB" id="A0A239A5G7"/>
<evidence type="ECO:0000313" key="2">
    <source>
        <dbReference type="EMBL" id="SNR90749.1"/>
    </source>
</evidence>
<evidence type="ECO:0000259" key="1">
    <source>
        <dbReference type="Pfam" id="PF14534"/>
    </source>
</evidence>
<dbReference type="InterPro" id="IPR032710">
    <property type="entry name" value="NTF2-like_dom_sf"/>
</dbReference>
<protein>
    <recommendedName>
        <fullName evidence="1">DUF4440 domain-containing protein</fullName>
    </recommendedName>
</protein>
<dbReference type="SUPFAM" id="SSF54427">
    <property type="entry name" value="NTF2-like"/>
    <property type="match status" value="1"/>
</dbReference>
<sequence length="87" mass="9479">MLLHQDFQEFGASGRVWDREAIVDALAADPAAPGPAEAFAPVRLAEDVVLLTYRVSGEAGSLRSSLWVRDTAAGWQLRFHQGTRMPA</sequence>
<dbReference type="EMBL" id="FZNO01000038">
    <property type="protein sequence ID" value="SNR90749.1"/>
    <property type="molecule type" value="Genomic_DNA"/>
</dbReference>
<keyword evidence="3" id="KW-1185">Reference proteome</keyword>
<accession>A0A239A5G7</accession>
<name>A0A239A5G7_9ACTN</name>
<organism evidence="2 3">
    <name type="scientific">Blastococcus mobilis</name>
    <dbReference type="NCBI Taxonomy" id="1938746"/>
    <lineage>
        <taxon>Bacteria</taxon>
        <taxon>Bacillati</taxon>
        <taxon>Actinomycetota</taxon>
        <taxon>Actinomycetes</taxon>
        <taxon>Geodermatophilales</taxon>
        <taxon>Geodermatophilaceae</taxon>
        <taxon>Blastococcus</taxon>
    </lineage>
</organism>
<dbReference type="Pfam" id="PF14534">
    <property type="entry name" value="DUF4440"/>
    <property type="match status" value="1"/>
</dbReference>
<proteinExistence type="predicted"/>
<evidence type="ECO:0000313" key="3">
    <source>
        <dbReference type="Proteomes" id="UP000198403"/>
    </source>
</evidence>
<dbReference type="InterPro" id="IPR027843">
    <property type="entry name" value="DUF4440"/>
</dbReference>
<dbReference type="Proteomes" id="UP000198403">
    <property type="component" value="Unassembled WGS sequence"/>
</dbReference>
<reference evidence="2 3" key="1">
    <citation type="submission" date="2017-06" db="EMBL/GenBank/DDBJ databases">
        <authorList>
            <person name="Kim H.J."/>
            <person name="Triplett B.A."/>
        </authorList>
    </citation>
    <scope>NUCLEOTIDE SEQUENCE [LARGE SCALE GENOMIC DNA]</scope>
    <source>
        <strain evidence="2 3">DSM 44272</strain>
    </source>
</reference>